<dbReference type="Gene3D" id="3.40.630.30">
    <property type="match status" value="1"/>
</dbReference>
<dbReference type="EMBL" id="CP104013">
    <property type="protein sequence ID" value="UYP48657.1"/>
    <property type="molecule type" value="Genomic_DNA"/>
</dbReference>
<dbReference type="InterPro" id="IPR016181">
    <property type="entry name" value="Acyl_CoA_acyltransferase"/>
</dbReference>
<dbReference type="InterPro" id="IPR000182">
    <property type="entry name" value="GNAT_dom"/>
</dbReference>
<evidence type="ECO:0000313" key="3">
    <source>
        <dbReference type="Proteomes" id="UP001208689"/>
    </source>
</evidence>
<proteinExistence type="predicted"/>
<name>A0ABY6I0K9_9ARCH</name>
<evidence type="ECO:0000313" key="2">
    <source>
        <dbReference type="EMBL" id="UYP48657.1"/>
    </source>
</evidence>
<sequence>MQIERITSSNENLFFSYVKDKELEFFFYIMDYKQYPEKTQLFIAKNSDNEIEGLFIIWQEHTIQCRGSEAAARTFIKYLKQTKVDIHQITGTLEHQFLLNECFPNPKMKFNLFRMTLRKGQEKLDEKYKIVELNETHKEPIAALLRKSDPVYFGDQTADRIMMDENRPFFAIMDGDKMTSISGLWIDESMGIINLIATDPNYRRQQRATSIVSSSVSWLFKKTDKILIHVRSENFPAINTYKKVGYQIAFEYIVMTVK</sequence>
<evidence type="ECO:0000259" key="1">
    <source>
        <dbReference type="PROSITE" id="PS51186"/>
    </source>
</evidence>
<feature type="domain" description="N-acetyltransferase" evidence="1">
    <location>
        <begin position="128"/>
        <end position="258"/>
    </location>
</feature>
<protein>
    <recommendedName>
        <fullName evidence="1">N-acetyltransferase domain-containing protein</fullName>
    </recommendedName>
</protein>
<gene>
    <name evidence="2" type="ORF">NEF87_004942</name>
</gene>
<dbReference type="Proteomes" id="UP001208689">
    <property type="component" value="Chromosome"/>
</dbReference>
<organism evidence="2 3">
    <name type="scientific">Candidatus Lokiarchaeum ossiferum</name>
    <dbReference type="NCBI Taxonomy" id="2951803"/>
    <lineage>
        <taxon>Archaea</taxon>
        <taxon>Promethearchaeati</taxon>
        <taxon>Promethearchaeota</taxon>
        <taxon>Promethearchaeia</taxon>
        <taxon>Promethearchaeales</taxon>
        <taxon>Promethearchaeaceae</taxon>
        <taxon>Candidatus Lokiarchaeum</taxon>
    </lineage>
</organism>
<dbReference type="Pfam" id="PF00583">
    <property type="entry name" value="Acetyltransf_1"/>
    <property type="match status" value="1"/>
</dbReference>
<dbReference type="PROSITE" id="PS51186">
    <property type="entry name" value="GNAT"/>
    <property type="match status" value="1"/>
</dbReference>
<keyword evidence="3" id="KW-1185">Reference proteome</keyword>
<accession>A0ABY6I0K9</accession>
<dbReference type="SUPFAM" id="SSF55729">
    <property type="entry name" value="Acyl-CoA N-acyltransferases (Nat)"/>
    <property type="match status" value="1"/>
</dbReference>
<reference evidence="2" key="1">
    <citation type="submission" date="2022-09" db="EMBL/GenBank/DDBJ databases">
        <title>Actin cytoskeleton and complex cell architecture in an #Asgard archaeon.</title>
        <authorList>
            <person name="Ponce Toledo R.I."/>
            <person name="Schleper C."/>
            <person name="Rodrigues Oliveira T."/>
            <person name="Wollweber F."/>
            <person name="Xu J."/>
            <person name="Rittmann S."/>
            <person name="Klingl A."/>
            <person name="Pilhofer M."/>
        </authorList>
    </citation>
    <scope>NUCLEOTIDE SEQUENCE</scope>
    <source>
        <strain evidence="2">B-35</strain>
    </source>
</reference>